<dbReference type="Gene3D" id="1.25.40.770">
    <property type="entry name" value="TAF6, C-terminal HEAT repeat domain"/>
    <property type="match status" value="1"/>
</dbReference>
<keyword evidence="3" id="KW-0805">Transcription regulation</keyword>
<evidence type="ECO:0000256" key="2">
    <source>
        <dbReference type="ARBA" id="ARBA00007688"/>
    </source>
</evidence>
<evidence type="ECO:0000313" key="7">
    <source>
        <dbReference type="Proteomes" id="UP001152795"/>
    </source>
</evidence>
<dbReference type="CDD" id="cd08050">
    <property type="entry name" value="TAF6C"/>
    <property type="match status" value="1"/>
</dbReference>
<accession>A0A6S7FMQ9</accession>
<comment type="caution">
    <text evidence="6">The sequence shown here is derived from an EMBL/GenBank/DDBJ whole genome shotgun (WGS) entry which is preliminary data.</text>
</comment>
<dbReference type="Proteomes" id="UP001152795">
    <property type="component" value="Unassembled WGS sequence"/>
</dbReference>
<dbReference type="InterPro" id="IPR004823">
    <property type="entry name" value="TAF_TATA-bd_Histone-like_dom"/>
</dbReference>
<proteinExistence type="inferred from homology"/>
<reference evidence="6" key="1">
    <citation type="submission" date="2020-04" db="EMBL/GenBank/DDBJ databases">
        <authorList>
            <person name="Alioto T."/>
            <person name="Alioto T."/>
            <person name="Gomez Garrido J."/>
        </authorList>
    </citation>
    <scope>NUCLEOTIDE SEQUENCE</scope>
    <source>
        <strain evidence="6">A484AB</strain>
    </source>
</reference>
<dbReference type="PANTHER" id="PTHR10221:SF22">
    <property type="entry name" value="TAF6-LIKE RNA POLYMERASE II P300_CBP-ASSOCIATED FACTOR-ASSOCIATED FACTOR 65 KDA SUBUNIT 6L"/>
    <property type="match status" value="1"/>
</dbReference>
<sequence length="292" mass="32758">MAKRTGVENQFCVVPRKSIKLLGESVGISYLSSEVAATVAEDASYRIRQSIQSASQFVKHGKRDHMTGDDINRALFWSHVEPIYGYGSKNSNIFSSISTKDGDLFFHDDKEINLRELAFSKGFSSLSDLGSCEISVEVSVLDKTLASKSDSQGDTEPSTAKLPEFESLNPVSKSYFNQVTRNIIAADIETVKIILDDLKTNPRIQILLPYLINFITTAMQTLSEDNLKLVRVFELVKALVDNKHLYLEPYVVQLVRAVMYCLVEKPGSKISTSWFDDWSLRKKSAQTLCHID</sequence>
<comment type="subcellular location">
    <subcellularLocation>
        <location evidence="1">Nucleus</location>
    </subcellularLocation>
</comment>
<dbReference type="SMART" id="SM00803">
    <property type="entry name" value="TAF"/>
    <property type="match status" value="1"/>
</dbReference>
<dbReference type="GO" id="GO:0003713">
    <property type="term" value="F:transcription coactivator activity"/>
    <property type="evidence" value="ECO:0007669"/>
    <property type="project" value="TreeGrafter"/>
</dbReference>
<dbReference type="InterPro" id="IPR046344">
    <property type="entry name" value="TAF6_C_sf"/>
</dbReference>
<dbReference type="GO" id="GO:0000124">
    <property type="term" value="C:SAGA complex"/>
    <property type="evidence" value="ECO:0007669"/>
    <property type="project" value="InterPro"/>
</dbReference>
<keyword evidence="5" id="KW-0539">Nucleus</keyword>
<dbReference type="SUPFAM" id="SSF47113">
    <property type="entry name" value="Histone-fold"/>
    <property type="match status" value="1"/>
</dbReference>
<dbReference type="GO" id="GO:0005669">
    <property type="term" value="C:transcription factor TFIID complex"/>
    <property type="evidence" value="ECO:0007669"/>
    <property type="project" value="InterPro"/>
</dbReference>
<dbReference type="GO" id="GO:0046982">
    <property type="term" value="F:protein heterodimerization activity"/>
    <property type="evidence" value="ECO:0007669"/>
    <property type="project" value="InterPro"/>
</dbReference>
<name>A0A6S7FMQ9_PARCT</name>
<feature type="non-terminal residue" evidence="6">
    <location>
        <position position="292"/>
    </location>
</feature>
<dbReference type="CDD" id="cd22932">
    <property type="entry name" value="HFD_TAF6L"/>
    <property type="match status" value="1"/>
</dbReference>
<keyword evidence="7" id="KW-1185">Reference proteome</keyword>
<dbReference type="GO" id="GO:0051123">
    <property type="term" value="P:RNA polymerase II preinitiation complex assembly"/>
    <property type="evidence" value="ECO:0007669"/>
    <property type="project" value="TreeGrafter"/>
</dbReference>
<dbReference type="InterPro" id="IPR009072">
    <property type="entry name" value="Histone-fold"/>
</dbReference>
<keyword evidence="4" id="KW-0804">Transcription</keyword>
<dbReference type="EMBL" id="CACRXK020000356">
    <property type="protein sequence ID" value="CAB3981134.1"/>
    <property type="molecule type" value="Genomic_DNA"/>
</dbReference>
<protein>
    <submittedName>
        <fullName evidence="6">TAF6-like RNA polymerase II p300 CBP-associated factor-associated factor 65 kDa subunit 6L</fullName>
    </submittedName>
</protein>
<evidence type="ECO:0000256" key="4">
    <source>
        <dbReference type="ARBA" id="ARBA00023163"/>
    </source>
</evidence>
<dbReference type="Pfam" id="PF07571">
    <property type="entry name" value="TAF6_C"/>
    <property type="match status" value="1"/>
</dbReference>
<evidence type="ECO:0000313" key="6">
    <source>
        <dbReference type="EMBL" id="CAB3981134.1"/>
    </source>
</evidence>
<gene>
    <name evidence="6" type="ORF">PACLA_8A023317</name>
</gene>
<organism evidence="6 7">
    <name type="scientific">Paramuricea clavata</name>
    <name type="common">Red gorgonian</name>
    <name type="synonym">Violescent sea-whip</name>
    <dbReference type="NCBI Taxonomy" id="317549"/>
    <lineage>
        <taxon>Eukaryota</taxon>
        <taxon>Metazoa</taxon>
        <taxon>Cnidaria</taxon>
        <taxon>Anthozoa</taxon>
        <taxon>Octocorallia</taxon>
        <taxon>Malacalcyonacea</taxon>
        <taxon>Plexauridae</taxon>
        <taxon>Paramuricea</taxon>
    </lineage>
</organism>
<dbReference type="InterPro" id="IPR011442">
    <property type="entry name" value="TAF6_C"/>
</dbReference>
<dbReference type="GO" id="GO:0046695">
    <property type="term" value="C:SLIK (SAGA-like) complex"/>
    <property type="evidence" value="ECO:0007669"/>
    <property type="project" value="InterPro"/>
</dbReference>
<dbReference type="Gene3D" id="1.10.20.10">
    <property type="entry name" value="Histone, subunit A"/>
    <property type="match status" value="1"/>
</dbReference>
<dbReference type="OrthoDB" id="6621890at2759"/>
<comment type="similarity">
    <text evidence="2">Belongs to the TAF6 family.</text>
</comment>
<dbReference type="GO" id="GO:0016251">
    <property type="term" value="F:RNA polymerase II general transcription initiation factor activity"/>
    <property type="evidence" value="ECO:0007669"/>
    <property type="project" value="InterPro"/>
</dbReference>
<dbReference type="InterPro" id="IPR037796">
    <property type="entry name" value="TAF6"/>
</dbReference>
<dbReference type="AlphaFoldDB" id="A0A6S7FMQ9"/>
<dbReference type="PANTHER" id="PTHR10221">
    <property type="entry name" value="TRANSCRIPTION INITIATION FACTOR TFIID SUBUNIT 6"/>
    <property type="match status" value="1"/>
</dbReference>
<evidence type="ECO:0000256" key="5">
    <source>
        <dbReference type="ARBA" id="ARBA00023242"/>
    </source>
</evidence>
<evidence type="ECO:0000256" key="3">
    <source>
        <dbReference type="ARBA" id="ARBA00023015"/>
    </source>
</evidence>
<dbReference type="Pfam" id="PF02969">
    <property type="entry name" value="TAF"/>
    <property type="match status" value="1"/>
</dbReference>
<evidence type="ECO:0000256" key="1">
    <source>
        <dbReference type="ARBA" id="ARBA00004123"/>
    </source>
</evidence>